<evidence type="ECO:0000313" key="14">
    <source>
        <dbReference type="Proteomes" id="UP001149074"/>
    </source>
</evidence>
<dbReference type="GO" id="GO:0010833">
    <property type="term" value="P:telomere maintenance via telomere lengthening"/>
    <property type="evidence" value="ECO:0007669"/>
    <property type="project" value="UniProtKB-UniRule"/>
</dbReference>
<feature type="domain" description="BRCT" evidence="12">
    <location>
        <begin position="10"/>
        <end position="83"/>
    </location>
</feature>
<dbReference type="InterPro" id="IPR015010">
    <property type="entry name" value="TERF2IP_Myb"/>
</dbReference>
<reference evidence="13" key="1">
    <citation type="submission" date="2022-11" db="EMBL/GenBank/DDBJ databases">
        <authorList>
            <person name="Petersen C."/>
        </authorList>
    </citation>
    <scope>NUCLEOTIDE SEQUENCE</scope>
    <source>
        <strain evidence="13">IBT 30761</strain>
    </source>
</reference>
<dbReference type="InterPro" id="IPR009057">
    <property type="entry name" value="Homeodomain-like_sf"/>
</dbReference>
<dbReference type="EMBL" id="JAPQKI010000009">
    <property type="protein sequence ID" value="KAJ5090014.1"/>
    <property type="molecule type" value="Genomic_DNA"/>
</dbReference>
<dbReference type="Pfam" id="PF16589">
    <property type="entry name" value="BRCT_2"/>
    <property type="match status" value="1"/>
</dbReference>
<evidence type="ECO:0000256" key="6">
    <source>
        <dbReference type="ARBA" id="ARBA00023163"/>
    </source>
</evidence>
<dbReference type="PANTHER" id="PTHR16466">
    <property type="entry name" value="TELOMERE REPEAT-BINDING FACTOR 2-INTERACTING PROTEIN 1"/>
    <property type="match status" value="1"/>
</dbReference>
<evidence type="ECO:0000259" key="11">
    <source>
        <dbReference type="Pfam" id="PF11626"/>
    </source>
</evidence>
<dbReference type="InterPro" id="IPR021661">
    <property type="entry name" value="Rap1_C"/>
</dbReference>
<feature type="compositionally biased region" description="Basic and acidic residues" evidence="9">
    <location>
        <begin position="184"/>
        <end position="210"/>
    </location>
</feature>
<dbReference type="GO" id="GO:0042162">
    <property type="term" value="F:telomeric DNA binding"/>
    <property type="evidence" value="ECO:0007669"/>
    <property type="project" value="TreeGrafter"/>
</dbReference>
<dbReference type="RefSeq" id="XP_056471996.1">
    <property type="nucleotide sequence ID" value="XM_056621190.1"/>
</dbReference>
<comment type="similarity">
    <text evidence="1 8">Belongs to the RAP1 family.</text>
</comment>
<protein>
    <recommendedName>
        <fullName evidence="8">DNA-binding protein RAP1</fullName>
    </recommendedName>
</protein>
<evidence type="ECO:0000256" key="8">
    <source>
        <dbReference type="RuleBase" id="RU367107"/>
    </source>
</evidence>
<dbReference type="PANTHER" id="PTHR16466:SF6">
    <property type="entry name" value="TELOMERIC REPEAT-BINDING FACTOR 2-INTERACTING PROTEIN 1"/>
    <property type="match status" value="1"/>
</dbReference>
<keyword evidence="5" id="KW-0010">Activator</keyword>
<dbReference type="GO" id="GO:0070187">
    <property type="term" value="C:shelterin complex"/>
    <property type="evidence" value="ECO:0007669"/>
    <property type="project" value="TreeGrafter"/>
</dbReference>
<evidence type="ECO:0000256" key="5">
    <source>
        <dbReference type="ARBA" id="ARBA00023159"/>
    </source>
</evidence>
<feature type="region of interest" description="Disordered" evidence="9">
    <location>
        <begin position="160"/>
        <end position="351"/>
    </location>
</feature>
<keyword evidence="7 8" id="KW-0539">Nucleus</keyword>
<keyword evidence="14" id="KW-1185">Reference proteome</keyword>
<evidence type="ECO:0000256" key="3">
    <source>
        <dbReference type="ARBA" id="ARBA00022895"/>
    </source>
</evidence>
<dbReference type="InterPro" id="IPR001357">
    <property type="entry name" value="BRCT_dom"/>
</dbReference>
<feature type="compositionally biased region" description="Polar residues" evidence="9">
    <location>
        <begin position="212"/>
        <end position="221"/>
    </location>
</feature>
<name>A0A9W9K1U7_9EURO</name>
<evidence type="ECO:0000259" key="12">
    <source>
        <dbReference type="Pfam" id="PF16589"/>
    </source>
</evidence>
<keyword evidence="2 8" id="KW-0158">Chromosome</keyword>
<dbReference type="Gene3D" id="1.10.10.60">
    <property type="entry name" value="Homeodomain-like"/>
    <property type="match status" value="1"/>
</dbReference>
<dbReference type="GO" id="GO:0031848">
    <property type="term" value="P:protection from non-homologous end joining at telomere"/>
    <property type="evidence" value="ECO:0007669"/>
    <property type="project" value="TreeGrafter"/>
</dbReference>
<keyword evidence="4" id="KW-0805">Transcription regulation</keyword>
<reference evidence="13" key="2">
    <citation type="journal article" date="2023" name="IMA Fungus">
        <title>Comparative genomic study of the Penicillium genus elucidates a diverse pangenome and 15 lateral gene transfer events.</title>
        <authorList>
            <person name="Petersen C."/>
            <person name="Sorensen T."/>
            <person name="Nielsen M.R."/>
            <person name="Sondergaard T.E."/>
            <person name="Sorensen J.L."/>
            <person name="Fitzpatrick D.A."/>
            <person name="Frisvad J.C."/>
            <person name="Nielsen K.L."/>
        </authorList>
    </citation>
    <scope>NUCLEOTIDE SEQUENCE</scope>
    <source>
        <strain evidence="13">IBT 30761</strain>
    </source>
</reference>
<gene>
    <name evidence="13" type="ORF">N7532_008698</name>
</gene>
<dbReference type="InterPro" id="IPR036420">
    <property type="entry name" value="BRCT_dom_sf"/>
</dbReference>
<feature type="domain" description="TRF2-interacting telomeric protein/Rap1 C-terminal" evidence="11">
    <location>
        <begin position="402"/>
        <end position="481"/>
    </location>
</feature>
<dbReference type="SUPFAM" id="SSF46689">
    <property type="entry name" value="Homeodomain-like"/>
    <property type="match status" value="1"/>
</dbReference>
<dbReference type="InterPro" id="IPR038104">
    <property type="entry name" value="Rap1_C_sf"/>
</dbReference>
<dbReference type="AlphaFoldDB" id="A0A9W9K1U7"/>
<comment type="subcellular location">
    <subcellularLocation>
        <location evidence="8">Nucleus</location>
    </subcellularLocation>
    <subcellularLocation>
        <location evidence="8">Chromosome</location>
        <location evidence="8">Telomere</location>
    </subcellularLocation>
</comment>
<sequence>MAAGSAPGGLFQGARFWLSHEIPQRSRFKDLIVQHGGVVVWMEKDANVKLVDHTKKNLPADCYSYQYVEKSIRHGRLENLEEHRAGPSNPRPMGASNIPRKNTRTSWTLEQDQLLYDFLQPFEQQENGRVQGNKIYQLFETRFPRLGHTWQSTRARYLKRLRGNPRPGGGVPRPDVLQPQPQEKPQDRPNNRPQERSQKKLRNDSQDRPQDSLPSKPQSKTPAKPQLQPPKELHTPPTPQVAVIKASPERAPLLEYRWMSKRKRDSPPRSSPEPQASRSKRRAVQVSPTPAPHDVPEQPLRPIPPPLKTATPTQVSRHVEESPVPQRSDPHARVTSESPFPPSPAHSPTEDDKLRQELLQDLPFLLSSPASDSGSLEDDNYDENSQSESEEEEMMEWIETQVSRGMDDALIDDALCCTSLNCKLAEKVLNLLASGHGIPDNIRGVWTAEDDKNLEGANEREIKQVYEKHGDAKCQQRWKYLSMARERGMV</sequence>
<dbReference type="GeneID" id="81360169"/>
<dbReference type="InterPro" id="IPR039595">
    <property type="entry name" value="TE2IP/Rap1"/>
</dbReference>
<feature type="region of interest" description="Disordered" evidence="9">
    <location>
        <begin position="366"/>
        <end position="394"/>
    </location>
</feature>
<dbReference type="SUPFAM" id="SSF52113">
    <property type="entry name" value="BRCT domain"/>
    <property type="match status" value="1"/>
</dbReference>
<comment type="caution">
    <text evidence="13">The sequence shown here is derived from an EMBL/GenBank/DDBJ whole genome shotgun (WGS) entry which is preliminary data.</text>
</comment>
<dbReference type="Proteomes" id="UP001149074">
    <property type="component" value="Unassembled WGS sequence"/>
</dbReference>
<proteinExistence type="inferred from homology"/>
<dbReference type="CDD" id="cd11655">
    <property type="entry name" value="rap1_myb-like"/>
    <property type="match status" value="1"/>
</dbReference>
<keyword evidence="3 8" id="KW-0779">Telomere</keyword>
<comment type="function">
    <text evidence="8">Involved in the regulation of telomere length, clustering and has a specific role in telomere position effect (TPE).</text>
</comment>
<organism evidence="13 14">
    <name type="scientific">Penicillium argentinense</name>
    <dbReference type="NCBI Taxonomy" id="1131581"/>
    <lineage>
        <taxon>Eukaryota</taxon>
        <taxon>Fungi</taxon>
        <taxon>Dikarya</taxon>
        <taxon>Ascomycota</taxon>
        <taxon>Pezizomycotina</taxon>
        <taxon>Eurotiomycetes</taxon>
        <taxon>Eurotiomycetidae</taxon>
        <taxon>Eurotiales</taxon>
        <taxon>Aspergillaceae</taxon>
        <taxon>Penicillium</taxon>
    </lineage>
</organism>
<feature type="compositionally biased region" description="Pro residues" evidence="9">
    <location>
        <begin position="289"/>
        <end position="307"/>
    </location>
</feature>
<evidence type="ECO:0000313" key="13">
    <source>
        <dbReference type="EMBL" id="KAJ5090014.1"/>
    </source>
</evidence>
<dbReference type="Pfam" id="PF11626">
    <property type="entry name" value="Rap1_C"/>
    <property type="match status" value="1"/>
</dbReference>
<feature type="domain" description="TERF2-interacting telomeric protein 1 Myb" evidence="10">
    <location>
        <begin position="108"/>
        <end position="168"/>
    </location>
</feature>
<dbReference type="Pfam" id="PF08914">
    <property type="entry name" value="Myb_Rap1"/>
    <property type="match status" value="1"/>
</dbReference>
<dbReference type="Gene3D" id="1.10.10.2170">
    <property type="match status" value="1"/>
</dbReference>
<evidence type="ECO:0000256" key="7">
    <source>
        <dbReference type="ARBA" id="ARBA00023242"/>
    </source>
</evidence>
<evidence type="ECO:0000256" key="1">
    <source>
        <dbReference type="ARBA" id="ARBA00010467"/>
    </source>
</evidence>
<evidence type="ECO:0000256" key="4">
    <source>
        <dbReference type="ARBA" id="ARBA00023015"/>
    </source>
</evidence>
<evidence type="ECO:0000259" key="10">
    <source>
        <dbReference type="Pfam" id="PF08914"/>
    </source>
</evidence>
<dbReference type="OrthoDB" id="435460at2759"/>
<evidence type="ECO:0000256" key="9">
    <source>
        <dbReference type="SAM" id="MobiDB-lite"/>
    </source>
</evidence>
<keyword evidence="6" id="KW-0804">Transcription</keyword>
<accession>A0A9W9K1U7</accession>
<evidence type="ECO:0000256" key="2">
    <source>
        <dbReference type="ARBA" id="ARBA00022454"/>
    </source>
</evidence>
<comment type="subunit">
    <text evidence="8">Homodimer.</text>
</comment>